<sequence>MSETPSAAETINESAGDFISYESFVTSGDKYSDSKVVLFFNAVWCSTCQQARENIEASLGEIPQDLAIVVVDFDDSIELRKKYGVTVQHTFIEIDSSGEPLGKWSGSVTVDQIVAQLS</sequence>
<dbReference type="EMBL" id="CP054056">
    <property type="protein sequence ID" value="QKJ25650.1"/>
    <property type="molecule type" value="Genomic_DNA"/>
</dbReference>
<dbReference type="Proteomes" id="UP000501003">
    <property type="component" value="Chromosome"/>
</dbReference>
<dbReference type="Pfam" id="PF00085">
    <property type="entry name" value="Thioredoxin"/>
    <property type="match status" value="1"/>
</dbReference>
<proteinExistence type="predicted"/>
<accession>A0A7D4QC27</accession>
<feature type="domain" description="Thioredoxin" evidence="1">
    <location>
        <begin position="1"/>
        <end position="118"/>
    </location>
</feature>
<dbReference type="InterPro" id="IPR036249">
    <property type="entry name" value="Thioredoxin-like_sf"/>
</dbReference>
<dbReference type="PROSITE" id="PS51352">
    <property type="entry name" value="THIOREDOXIN_2"/>
    <property type="match status" value="1"/>
</dbReference>
<gene>
    <name evidence="2" type="ORF">HRU87_05650</name>
</gene>
<dbReference type="CDD" id="cd02947">
    <property type="entry name" value="TRX_family"/>
    <property type="match status" value="1"/>
</dbReference>
<dbReference type="InterPro" id="IPR013766">
    <property type="entry name" value="Thioredoxin_domain"/>
</dbReference>
<name>A0A7D4QC27_9MICO</name>
<evidence type="ECO:0000259" key="1">
    <source>
        <dbReference type="PROSITE" id="PS51352"/>
    </source>
</evidence>
<dbReference type="RefSeq" id="WP_173493947.1">
    <property type="nucleotide sequence ID" value="NZ_CP054056.1"/>
</dbReference>
<evidence type="ECO:0000313" key="3">
    <source>
        <dbReference type="Proteomes" id="UP000501003"/>
    </source>
</evidence>
<evidence type="ECO:0000313" key="2">
    <source>
        <dbReference type="EMBL" id="QKJ25650.1"/>
    </source>
</evidence>
<organism evidence="2 3">
    <name type="scientific">Aquiluna borgnonia</name>
    <dbReference type="NCBI Taxonomy" id="2499157"/>
    <lineage>
        <taxon>Bacteria</taxon>
        <taxon>Bacillati</taxon>
        <taxon>Actinomycetota</taxon>
        <taxon>Actinomycetes</taxon>
        <taxon>Micrococcales</taxon>
        <taxon>Microbacteriaceae</taxon>
        <taxon>Luna cluster</taxon>
        <taxon>Luna-1 subcluster</taxon>
        <taxon>Aquiluna</taxon>
    </lineage>
</organism>
<protein>
    <submittedName>
        <fullName evidence="2">Thioredoxin family protein</fullName>
    </submittedName>
</protein>
<dbReference type="Gene3D" id="3.40.30.10">
    <property type="entry name" value="Glutaredoxin"/>
    <property type="match status" value="1"/>
</dbReference>
<dbReference type="SUPFAM" id="SSF52833">
    <property type="entry name" value="Thioredoxin-like"/>
    <property type="match status" value="1"/>
</dbReference>
<dbReference type="AlphaFoldDB" id="A0A7D4QC27"/>
<keyword evidence="3" id="KW-1185">Reference proteome</keyword>
<reference evidence="2 3" key="1">
    <citation type="submission" date="2020-05" db="EMBL/GenBank/DDBJ databases">
        <title>Aquirufa sp. strain 15G-AUS-rot a new Aquirufa species.</title>
        <authorList>
            <person name="Pitt A."/>
            <person name="Hahn M.W."/>
        </authorList>
    </citation>
    <scope>NUCLEOTIDE SEQUENCE [LARGE SCALE GENOMIC DNA]</scope>
    <source>
        <strain evidence="2 3">15G-AUS-rot</strain>
    </source>
</reference>
<dbReference type="KEGG" id="aqg:HRU87_05650"/>